<dbReference type="Proteomes" id="UP000824469">
    <property type="component" value="Unassembled WGS sequence"/>
</dbReference>
<gene>
    <name evidence="1" type="ORF">KI387_008284</name>
</gene>
<comment type="caution">
    <text evidence="1">The sequence shown here is derived from an EMBL/GenBank/DDBJ whole genome shotgun (WGS) entry which is preliminary data.</text>
</comment>
<name>A0AA38FIK0_TAXCH</name>
<evidence type="ECO:0000313" key="2">
    <source>
        <dbReference type="Proteomes" id="UP000824469"/>
    </source>
</evidence>
<reference evidence="1 2" key="1">
    <citation type="journal article" date="2021" name="Nat. Plants">
        <title>The Taxus genome provides insights into paclitaxel biosynthesis.</title>
        <authorList>
            <person name="Xiong X."/>
            <person name="Gou J."/>
            <person name="Liao Q."/>
            <person name="Li Y."/>
            <person name="Zhou Q."/>
            <person name="Bi G."/>
            <person name="Li C."/>
            <person name="Du R."/>
            <person name="Wang X."/>
            <person name="Sun T."/>
            <person name="Guo L."/>
            <person name="Liang H."/>
            <person name="Lu P."/>
            <person name="Wu Y."/>
            <person name="Zhang Z."/>
            <person name="Ro D.K."/>
            <person name="Shang Y."/>
            <person name="Huang S."/>
            <person name="Yan J."/>
        </authorList>
    </citation>
    <scope>NUCLEOTIDE SEQUENCE [LARGE SCALE GENOMIC DNA]</scope>
    <source>
        <strain evidence="1">Ta-2019</strain>
    </source>
</reference>
<evidence type="ECO:0000313" key="1">
    <source>
        <dbReference type="EMBL" id="KAH9303880.1"/>
    </source>
</evidence>
<accession>A0AA38FIK0</accession>
<organism evidence="1 2">
    <name type="scientific">Taxus chinensis</name>
    <name type="common">Chinese yew</name>
    <name type="synonym">Taxus wallichiana var. chinensis</name>
    <dbReference type="NCBI Taxonomy" id="29808"/>
    <lineage>
        <taxon>Eukaryota</taxon>
        <taxon>Viridiplantae</taxon>
        <taxon>Streptophyta</taxon>
        <taxon>Embryophyta</taxon>
        <taxon>Tracheophyta</taxon>
        <taxon>Spermatophyta</taxon>
        <taxon>Pinopsida</taxon>
        <taxon>Pinidae</taxon>
        <taxon>Conifers II</taxon>
        <taxon>Cupressales</taxon>
        <taxon>Taxaceae</taxon>
        <taxon>Taxus</taxon>
    </lineage>
</organism>
<sequence>VVEWLIKMLNWKNLHKQYIQKAAADIVYNLVKKKHNSVWVAWIPEALEFVTSLLYNTK</sequence>
<dbReference type="AlphaFoldDB" id="A0AA38FIK0"/>
<keyword evidence="2" id="KW-1185">Reference proteome</keyword>
<proteinExistence type="predicted"/>
<dbReference type="EMBL" id="JAHRHJ020000008">
    <property type="protein sequence ID" value="KAH9303880.1"/>
    <property type="molecule type" value="Genomic_DNA"/>
</dbReference>
<feature type="non-terminal residue" evidence="1">
    <location>
        <position position="1"/>
    </location>
</feature>
<protein>
    <submittedName>
        <fullName evidence="1">Uncharacterized protein</fullName>
    </submittedName>
</protein>